<accession>A0ABN8Y1P6</accession>
<keyword evidence="2" id="KW-1185">Reference proteome</keyword>
<name>A0ABN8Y1P6_RANTA</name>
<proteinExistence type="predicted"/>
<protein>
    <submittedName>
        <fullName evidence="1">Uncharacterized protein</fullName>
    </submittedName>
</protein>
<evidence type="ECO:0000313" key="1">
    <source>
        <dbReference type="EMBL" id="CAI9155201.1"/>
    </source>
</evidence>
<dbReference type="Proteomes" id="UP001176941">
    <property type="component" value="Chromosome 12"/>
</dbReference>
<reference evidence="1" key="1">
    <citation type="submission" date="2023-04" db="EMBL/GenBank/DDBJ databases">
        <authorList>
            <consortium name="ELIXIR-Norway"/>
        </authorList>
    </citation>
    <scope>NUCLEOTIDE SEQUENCE [LARGE SCALE GENOMIC DNA]</scope>
</reference>
<sequence>MDSSCWSASVMEVVNQSKPFLKFDINLPFAMTSLWGSDREAACHCLQHNTNLIVIPLKEFPCSSVSKESACNAGDPGSIPGLGRSPGKENGNPLHYSCLENPLDRGAWRATVHGVTRVRHDLATKSPPLKE</sequence>
<gene>
    <name evidence="1" type="ORF">MRATA1EN1_LOCUS4163</name>
</gene>
<evidence type="ECO:0000313" key="2">
    <source>
        <dbReference type="Proteomes" id="UP001176941"/>
    </source>
</evidence>
<organism evidence="1 2">
    <name type="scientific">Rangifer tarandus platyrhynchus</name>
    <name type="common">Svalbard reindeer</name>
    <dbReference type="NCBI Taxonomy" id="3082113"/>
    <lineage>
        <taxon>Eukaryota</taxon>
        <taxon>Metazoa</taxon>
        <taxon>Chordata</taxon>
        <taxon>Craniata</taxon>
        <taxon>Vertebrata</taxon>
        <taxon>Euteleostomi</taxon>
        <taxon>Mammalia</taxon>
        <taxon>Eutheria</taxon>
        <taxon>Laurasiatheria</taxon>
        <taxon>Artiodactyla</taxon>
        <taxon>Ruminantia</taxon>
        <taxon>Pecora</taxon>
        <taxon>Cervidae</taxon>
        <taxon>Odocoileinae</taxon>
        <taxon>Rangifer</taxon>
    </lineage>
</organism>
<dbReference type="EMBL" id="OX459948">
    <property type="protein sequence ID" value="CAI9155201.1"/>
    <property type="molecule type" value="Genomic_DNA"/>
</dbReference>